<protein>
    <submittedName>
        <fullName evidence="1">Uncharacterized protein</fullName>
    </submittedName>
</protein>
<dbReference type="PANTHER" id="PTHR34222">
    <property type="entry name" value="GAG_PRE-INTEGRS DOMAIN-CONTAINING PROTEIN"/>
    <property type="match status" value="1"/>
</dbReference>
<proteinExistence type="predicted"/>
<dbReference type="Proteomes" id="UP000585474">
    <property type="component" value="Unassembled WGS sequence"/>
</dbReference>
<comment type="caution">
    <text evidence="1">The sequence shown here is derived from an EMBL/GenBank/DDBJ whole genome shotgun (WGS) entry which is preliminary data.</text>
</comment>
<accession>A0A7J0E612</accession>
<name>A0A7J0E612_9ERIC</name>
<dbReference type="EMBL" id="BJWL01000001">
    <property type="protein sequence ID" value="GFY81399.1"/>
    <property type="molecule type" value="Genomic_DNA"/>
</dbReference>
<dbReference type="AlphaFoldDB" id="A0A7J0E612"/>
<gene>
    <name evidence="1" type="ORF">Acr_01g0012080</name>
</gene>
<evidence type="ECO:0000313" key="2">
    <source>
        <dbReference type="Proteomes" id="UP000585474"/>
    </source>
</evidence>
<dbReference type="OrthoDB" id="1706811at2759"/>
<reference evidence="1 2" key="1">
    <citation type="submission" date="2019-07" db="EMBL/GenBank/DDBJ databases">
        <title>De Novo Assembly of kiwifruit Actinidia rufa.</title>
        <authorList>
            <person name="Sugita-Konishi S."/>
            <person name="Sato K."/>
            <person name="Mori E."/>
            <person name="Abe Y."/>
            <person name="Kisaki G."/>
            <person name="Hamano K."/>
            <person name="Suezawa K."/>
            <person name="Otani M."/>
            <person name="Fukuda T."/>
            <person name="Manabe T."/>
            <person name="Gomi K."/>
            <person name="Tabuchi M."/>
            <person name="Akimitsu K."/>
            <person name="Kataoka I."/>
        </authorList>
    </citation>
    <scope>NUCLEOTIDE SEQUENCE [LARGE SCALE GENOMIC DNA]</scope>
    <source>
        <strain evidence="2">cv. Fuchu</strain>
    </source>
</reference>
<sequence length="211" mass="24432">MMMILCISSIKLTLKTGTVSTPILSPDFQTHQSHLSIRFLLLSRLPRKYGIIWLSDILQLMAPMMSTSWDLSFITFVSIQVRLLLIFYNKMSNLWNHLAQFEPTWTCSTDDDAFYAYRDRSRLHHFLMALPPDYEHIRASLLHRHPLPTVGQTLAELRSEETRKKTMVYQHSQPVLATPVWAPLQPPSQSVRGSSSKKYAFWISEAILQLL</sequence>
<organism evidence="1 2">
    <name type="scientific">Actinidia rufa</name>
    <dbReference type="NCBI Taxonomy" id="165716"/>
    <lineage>
        <taxon>Eukaryota</taxon>
        <taxon>Viridiplantae</taxon>
        <taxon>Streptophyta</taxon>
        <taxon>Embryophyta</taxon>
        <taxon>Tracheophyta</taxon>
        <taxon>Spermatophyta</taxon>
        <taxon>Magnoliopsida</taxon>
        <taxon>eudicotyledons</taxon>
        <taxon>Gunneridae</taxon>
        <taxon>Pentapetalae</taxon>
        <taxon>asterids</taxon>
        <taxon>Ericales</taxon>
        <taxon>Actinidiaceae</taxon>
        <taxon>Actinidia</taxon>
    </lineage>
</organism>
<keyword evidence="2" id="KW-1185">Reference proteome</keyword>
<evidence type="ECO:0000313" key="1">
    <source>
        <dbReference type="EMBL" id="GFY81399.1"/>
    </source>
</evidence>
<dbReference type="PANTHER" id="PTHR34222:SF100">
    <property type="entry name" value="CCHC-TYPE DOMAIN-CONTAINING PROTEIN"/>
    <property type="match status" value="1"/>
</dbReference>